<dbReference type="GO" id="GO:0006412">
    <property type="term" value="P:translation"/>
    <property type="evidence" value="ECO:0007669"/>
    <property type="project" value="InterPro"/>
</dbReference>
<dbReference type="OMA" id="TVETHSH"/>
<dbReference type="CGD" id="CAL0129709">
    <property type="gene designation" value="CAGL0J03498g"/>
</dbReference>
<dbReference type="Proteomes" id="UP000002428">
    <property type="component" value="Chromosome J"/>
</dbReference>
<dbReference type="eggNOG" id="KOG4034">
    <property type="taxonomic scope" value="Eukaryota"/>
</dbReference>
<keyword evidence="9" id="KW-1185">Reference proteome</keyword>
<dbReference type="PANTHER" id="PTHR13477">
    <property type="entry name" value="MITOCHONDRIAL 39S RIBOSOMAL PROTEIN L49"/>
    <property type="match status" value="1"/>
</dbReference>
<protein>
    <recommendedName>
        <fullName evidence="6">Large ribosomal subunit protein mL49</fullName>
    </recommendedName>
</protein>
<evidence type="ECO:0000256" key="3">
    <source>
        <dbReference type="ARBA" id="ARBA00022980"/>
    </source>
</evidence>
<evidence type="ECO:0000256" key="5">
    <source>
        <dbReference type="ARBA" id="ARBA00023274"/>
    </source>
</evidence>
<dbReference type="FunCoup" id="Q6FPI8">
    <property type="interactions" value="167"/>
</dbReference>
<evidence type="ECO:0000313" key="7">
    <source>
        <dbReference type="CGD" id="CAL0129709"/>
    </source>
</evidence>
<evidence type="ECO:0000313" key="9">
    <source>
        <dbReference type="Proteomes" id="UP000002428"/>
    </source>
</evidence>
<dbReference type="InParanoid" id="Q6FPI8"/>
<evidence type="ECO:0000256" key="2">
    <source>
        <dbReference type="ARBA" id="ARBA00005677"/>
    </source>
</evidence>
<organism evidence="8 9">
    <name type="scientific">Candida glabrata (strain ATCC 2001 / BCRC 20586 / JCM 3761 / NBRC 0622 / NRRL Y-65 / CBS 138)</name>
    <name type="common">Yeast</name>
    <name type="synonym">Nakaseomyces glabratus</name>
    <dbReference type="NCBI Taxonomy" id="284593"/>
    <lineage>
        <taxon>Eukaryota</taxon>
        <taxon>Fungi</taxon>
        <taxon>Dikarya</taxon>
        <taxon>Ascomycota</taxon>
        <taxon>Saccharomycotina</taxon>
        <taxon>Saccharomycetes</taxon>
        <taxon>Saccharomycetales</taxon>
        <taxon>Saccharomycetaceae</taxon>
        <taxon>Nakaseomyces</taxon>
    </lineage>
</organism>
<evidence type="ECO:0000313" key="8">
    <source>
        <dbReference type="EMBL" id="CAG60805.1"/>
    </source>
</evidence>
<evidence type="ECO:0000256" key="1">
    <source>
        <dbReference type="ARBA" id="ARBA00004173"/>
    </source>
</evidence>
<dbReference type="Pfam" id="PF05046">
    <property type="entry name" value="Img2"/>
    <property type="match status" value="1"/>
</dbReference>
<dbReference type="GO" id="GO:0005762">
    <property type="term" value="C:mitochondrial large ribosomal subunit"/>
    <property type="evidence" value="ECO:0007669"/>
    <property type="project" value="EnsemblFungi"/>
</dbReference>
<evidence type="ECO:0000256" key="6">
    <source>
        <dbReference type="ARBA" id="ARBA00035191"/>
    </source>
</evidence>
<dbReference type="PANTHER" id="PTHR13477:SF0">
    <property type="entry name" value="LARGE RIBOSOMAL SUBUNIT PROTEIN ML49"/>
    <property type="match status" value="1"/>
</dbReference>
<dbReference type="VEuPathDB" id="FungiDB:CAGL0J03498g"/>
<comment type="similarity">
    <text evidence="2">Belongs to the mitochondrion-specific ribosomal protein mL49 family.</text>
</comment>
<evidence type="ECO:0000256" key="4">
    <source>
        <dbReference type="ARBA" id="ARBA00023128"/>
    </source>
</evidence>
<dbReference type="GO" id="GO:0003735">
    <property type="term" value="F:structural constituent of ribosome"/>
    <property type="evidence" value="ECO:0007669"/>
    <property type="project" value="EnsemblFungi"/>
</dbReference>
<proteinExistence type="inferred from homology"/>
<keyword evidence="5" id="KW-0687">Ribonucleoprotein</keyword>
<accession>Q6FPI8</accession>
<dbReference type="HOGENOM" id="CLU_132729_1_0_1"/>
<dbReference type="STRING" id="284593.Q6FPI8"/>
<dbReference type="InterPro" id="IPR007740">
    <property type="entry name" value="Ribosomal_mL49"/>
</dbReference>
<gene>
    <name evidence="7 8" type="ordered locus">CAGL0J03498g</name>
</gene>
<dbReference type="AlphaFoldDB" id="Q6FPI8"/>
<dbReference type="EMBL" id="CR380956">
    <property type="protein sequence ID" value="CAG60805.1"/>
    <property type="molecule type" value="Genomic_DNA"/>
</dbReference>
<dbReference type="KEGG" id="cgr:2889697"/>
<keyword evidence="3" id="KW-0689">Ribosomal protein</keyword>
<keyword evidence="4" id="KW-0496">Mitochondrion</keyword>
<sequence length="123" mass="13945">MLSRVARRNGVFVRFQSSAVFPSVSEVRNDELVGHGSYTSKSYFVERSRVGNLPVYSDYRGGGNKVVTEIRRIRGNAVQLKKDLQAVLPHIPEKDWRVISQSNKIEIKGNYISELKSVLSETF</sequence>
<reference evidence="8 9" key="1">
    <citation type="journal article" date="2004" name="Nature">
        <title>Genome evolution in yeasts.</title>
        <authorList>
            <consortium name="Genolevures"/>
            <person name="Dujon B."/>
            <person name="Sherman D."/>
            <person name="Fischer G."/>
            <person name="Durrens P."/>
            <person name="Casaregola S."/>
            <person name="Lafontaine I."/>
            <person name="de Montigny J."/>
            <person name="Marck C."/>
            <person name="Neuveglise C."/>
            <person name="Talla E."/>
            <person name="Goffard N."/>
            <person name="Frangeul L."/>
            <person name="Aigle M."/>
            <person name="Anthouard V."/>
            <person name="Babour A."/>
            <person name="Barbe V."/>
            <person name="Barnay S."/>
            <person name="Blanchin S."/>
            <person name="Beckerich J.M."/>
            <person name="Beyne E."/>
            <person name="Bleykasten C."/>
            <person name="Boisrame A."/>
            <person name="Boyer J."/>
            <person name="Cattolico L."/>
            <person name="Confanioleri F."/>
            <person name="de Daruvar A."/>
            <person name="Despons L."/>
            <person name="Fabre E."/>
            <person name="Fairhead C."/>
            <person name="Ferry-Dumazet H."/>
            <person name="Groppi A."/>
            <person name="Hantraye F."/>
            <person name="Hennequin C."/>
            <person name="Jauniaux N."/>
            <person name="Joyet P."/>
            <person name="Kachouri R."/>
            <person name="Kerrest A."/>
            <person name="Koszul R."/>
            <person name="Lemaire M."/>
            <person name="Lesur I."/>
            <person name="Ma L."/>
            <person name="Muller H."/>
            <person name="Nicaud J.M."/>
            <person name="Nikolski M."/>
            <person name="Oztas S."/>
            <person name="Ozier-Kalogeropoulos O."/>
            <person name="Pellenz S."/>
            <person name="Potier S."/>
            <person name="Richard G.F."/>
            <person name="Straub M.L."/>
            <person name="Suleau A."/>
            <person name="Swennene D."/>
            <person name="Tekaia F."/>
            <person name="Wesolowski-Louvel M."/>
            <person name="Westhof E."/>
            <person name="Wirth B."/>
            <person name="Zeniou-Meyer M."/>
            <person name="Zivanovic I."/>
            <person name="Bolotin-Fukuhara M."/>
            <person name="Thierry A."/>
            <person name="Bouchier C."/>
            <person name="Caudron B."/>
            <person name="Scarpelli C."/>
            <person name="Gaillardin C."/>
            <person name="Weissenbach J."/>
            <person name="Wincker P."/>
            <person name="Souciet J.L."/>
        </authorList>
    </citation>
    <scope>NUCLEOTIDE SEQUENCE [LARGE SCALE GENOMIC DNA]</scope>
    <source>
        <strain evidence="9">ATCC 2001 / BCRC 20586 / JCM 3761 / NBRC 0622 / NRRL Y-65 / CBS 138</strain>
    </source>
</reference>
<dbReference type="Gene3D" id="3.30.780.10">
    <property type="entry name" value="SUI1-like domain"/>
    <property type="match status" value="1"/>
</dbReference>
<comment type="subcellular location">
    <subcellularLocation>
        <location evidence="1">Mitochondrion</location>
    </subcellularLocation>
</comment>
<name>Q6FPI8_CANGA</name>